<feature type="domain" description="CBS" evidence="10">
    <location>
        <begin position="203"/>
        <end position="259"/>
    </location>
</feature>
<keyword evidence="12" id="KW-1185">Reference proteome</keyword>
<reference evidence="11 12" key="1">
    <citation type="submission" date="2016-11" db="EMBL/GenBank/DDBJ databases">
        <authorList>
            <person name="Varghese N."/>
            <person name="Submissions S."/>
        </authorList>
    </citation>
    <scope>NUCLEOTIDE SEQUENCE [LARGE SCALE GENOMIC DNA]</scope>
    <source>
        <strain evidence="11 12">DSM 20664</strain>
    </source>
</reference>
<dbReference type="NCBIfam" id="TIGR00400">
    <property type="entry name" value="mgtE"/>
    <property type="match status" value="1"/>
</dbReference>
<organism evidence="11 12">
    <name type="scientific">Acetomicrobium flavidum</name>
    <dbReference type="NCBI Taxonomy" id="49896"/>
    <lineage>
        <taxon>Bacteria</taxon>
        <taxon>Thermotogati</taxon>
        <taxon>Synergistota</taxon>
        <taxon>Synergistia</taxon>
        <taxon>Synergistales</taxon>
        <taxon>Acetomicrobiaceae</taxon>
        <taxon>Acetomicrobium</taxon>
    </lineage>
</organism>
<dbReference type="Gene3D" id="1.25.60.10">
    <property type="entry name" value="MgtE N-terminal domain-like"/>
    <property type="match status" value="1"/>
</dbReference>
<keyword evidence="3 9" id="KW-0813">Transport</keyword>
<dbReference type="PANTHER" id="PTHR43773">
    <property type="entry name" value="MAGNESIUM TRANSPORTER MGTE"/>
    <property type="match status" value="1"/>
</dbReference>
<dbReference type="RefSeq" id="WP_074200013.1">
    <property type="nucleotide sequence ID" value="NZ_FSQZ01000001.1"/>
</dbReference>
<dbReference type="Pfam" id="PF00571">
    <property type="entry name" value="CBS"/>
    <property type="match status" value="2"/>
</dbReference>
<feature type="transmembrane region" description="Helical" evidence="9">
    <location>
        <begin position="287"/>
        <end position="304"/>
    </location>
</feature>
<comment type="subunit">
    <text evidence="9">Homodimer.</text>
</comment>
<dbReference type="SUPFAM" id="SSF158791">
    <property type="entry name" value="MgtE N-terminal domain-like"/>
    <property type="match status" value="1"/>
</dbReference>
<keyword evidence="9" id="KW-1003">Cell membrane</keyword>
<feature type="transmembrane region" description="Helical" evidence="9">
    <location>
        <begin position="310"/>
        <end position="329"/>
    </location>
</feature>
<comment type="caution">
    <text evidence="11">The sequence shown here is derived from an EMBL/GenBank/DDBJ whole genome shotgun (WGS) entry which is preliminary data.</text>
</comment>
<keyword evidence="5 9" id="KW-0460">Magnesium</keyword>
<dbReference type="SMART" id="SM00116">
    <property type="entry name" value="CBS"/>
    <property type="match status" value="1"/>
</dbReference>
<dbReference type="InterPro" id="IPR000644">
    <property type="entry name" value="CBS_dom"/>
</dbReference>
<evidence type="ECO:0000256" key="4">
    <source>
        <dbReference type="ARBA" id="ARBA00022692"/>
    </source>
</evidence>
<dbReference type="EMBL" id="FSQZ01000001">
    <property type="protein sequence ID" value="SIN77794.1"/>
    <property type="molecule type" value="Genomic_DNA"/>
</dbReference>
<evidence type="ECO:0000313" key="12">
    <source>
        <dbReference type="Proteomes" id="UP000185093"/>
    </source>
</evidence>
<keyword evidence="9" id="KW-0479">Metal-binding</keyword>
<evidence type="ECO:0000256" key="1">
    <source>
        <dbReference type="ARBA" id="ARBA00004141"/>
    </source>
</evidence>
<evidence type="ECO:0000259" key="10">
    <source>
        <dbReference type="PROSITE" id="PS51371"/>
    </source>
</evidence>
<accession>A0ABY1JFG0</accession>
<comment type="function">
    <text evidence="9">Acts as a magnesium transporter.</text>
</comment>
<comment type="similarity">
    <text evidence="2 9">Belongs to the SLC41A transporter family.</text>
</comment>
<dbReference type="Proteomes" id="UP000185093">
    <property type="component" value="Unassembled WGS sequence"/>
</dbReference>
<keyword evidence="6 9" id="KW-1133">Transmembrane helix</keyword>
<dbReference type="Gene3D" id="3.10.580.10">
    <property type="entry name" value="CBS-domain"/>
    <property type="match status" value="1"/>
</dbReference>
<feature type="transmembrane region" description="Helical" evidence="9">
    <location>
        <begin position="388"/>
        <end position="410"/>
    </location>
</feature>
<dbReference type="Gene3D" id="1.10.357.20">
    <property type="entry name" value="SLC41 divalent cation transporters, integral membrane domain"/>
    <property type="match status" value="1"/>
</dbReference>
<dbReference type="InterPro" id="IPR006668">
    <property type="entry name" value="Mg_transptr_MgtE_intracell_dom"/>
</dbReference>
<comment type="subcellular location">
    <subcellularLocation>
        <location evidence="9">Cell membrane</location>
        <topology evidence="9">Multi-pass membrane protein</topology>
    </subcellularLocation>
    <subcellularLocation>
        <location evidence="1">Membrane</location>
        <topology evidence="1">Multi-pass membrane protein</topology>
    </subcellularLocation>
</comment>
<evidence type="ECO:0000256" key="6">
    <source>
        <dbReference type="ARBA" id="ARBA00022989"/>
    </source>
</evidence>
<keyword evidence="4 9" id="KW-0812">Transmembrane</keyword>
<feature type="transmembrane region" description="Helical" evidence="9">
    <location>
        <begin position="361"/>
        <end position="382"/>
    </location>
</feature>
<dbReference type="PROSITE" id="PS51371">
    <property type="entry name" value="CBS"/>
    <property type="match status" value="1"/>
</dbReference>
<dbReference type="SMART" id="SM00924">
    <property type="entry name" value="MgtE_N"/>
    <property type="match status" value="1"/>
</dbReference>
<evidence type="ECO:0000256" key="7">
    <source>
        <dbReference type="ARBA" id="ARBA00023136"/>
    </source>
</evidence>
<protein>
    <recommendedName>
        <fullName evidence="9">Magnesium transporter MgtE</fullName>
    </recommendedName>
</protein>
<sequence length="452" mass="50156">MEQRNIDFFRGTVEDMLEARNYEALRDYLSELHPYEIASLLEEFEEPEQITILSLTPPETAAEALEHLDYDDQYRLLDHSDKAVAKAIFAAMGRDAIADLLMAIHPNKAQQIMAMVPEEDLESIKYLMTYPEDSAGGIMSLDYIQAREYWTIEQVIRHFRKVGQKQSIANYIYIVDAIGKLVGVLSLKELLLNDPKSLVSDVMHKNIITVLATADQEEAARVMSQYDLMILPVVNGQGRLVGVITADDIMDVIEEEDTEDIHRLGGSQPLELPYLESSLMTLFSKRIGWLVFLFVVQAVTSNILKYYENVLSSVVTLAFFIPLLADVGGNSGTQASSLIIRALALGEVTVKDIAVILFKELRVSGLIGIVMGFIGYFFAWAISGSATIGMIVACTLIVVLIMSSTIGAILPILGRMCRVDPAVFSAPFITTVVDITALTVYFNIAIRLLNID</sequence>
<dbReference type="SUPFAM" id="SSF161093">
    <property type="entry name" value="MgtE membrane domain-like"/>
    <property type="match status" value="1"/>
</dbReference>
<dbReference type="InterPro" id="IPR046342">
    <property type="entry name" value="CBS_dom_sf"/>
</dbReference>
<dbReference type="InterPro" id="IPR036739">
    <property type="entry name" value="SLC41_membr_dom_sf"/>
</dbReference>
<dbReference type="SUPFAM" id="SSF54631">
    <property type="entry name" value="CBS-domain pair"/>
    <property type="match status" value="1"/>
</dbReference>
<proteinExistence type="inferred from homology"/>
<dbReference type="Pfam" id="PF03448">
    <property type="entry name" value="MgtE_N"/>
    <property type="match status" value="1"/>
</dbReference>
<evidence type="ECO:0000256" key="5">
    <source>
        <dbReference type="ARBA" id="ARBA00022842"/>
    </source>
</evidence>
<dbReference type="PANTHER" id="PTHR43773:SF1">
    <property type="entry name" value="MAGNESIUM TRANSPORTER MGTE"/>
    <property type="match status" value="1"/>
</dbReference>
<dbReference type="CDD" id="cd04606">
    <property type="entry name" value="CBS_pair_Mg_transporter"/>
    <property type="match status" value="1"/>
</dbReference>
<dbReference type="Pfam" id="PF01769">
    <property type="entry name" value="MgtE"/>
    <property type="match status" value="1"/>
</dbReference>
<feature type="transmembrane region" description="Helical" evidence="9">
    <location>
        <begin position="422"/>
        <end position="446"/>
    </location>
</feature>
<evidence type="ECO:0000313" key="11">
    <source>
        <dbReference type="EMBL" id="SIN77794.1"/>
    </source>
</evidence>
<dbReference type="InterPro" id="IPR006669">
    <property type="entry name" value="MgtE_transporter"/>
</dbReference>
<keyword evidence="7 9" id="KW-0472">Membrane</keyword>
<evidence type="ECO:0000256" key="8">
    <source>
        <dbReference type="PROSITE-ProRule" id="PRU00703"/>
    </source>
</evidence>
<evidence type="ECO:0000256" key="2">
    <source>
        <dbReference type="ARBA" id="ARBA00009749"/>
    </source>
</evidence>
<gene>
    <name evidence="11" type="ORF">SAMN05444368_1867</name>
</gene>
<evidence type="ECO:0000256" key="9">
    <source>
        <dbReference type="RuleBase" id="RU362011"/>
    </source>
</evidence>
<name>A0ABY1JFG0_9BACT</name>
<keyword evidence="8" id="KW-0129">CBS domain</keyword>
<dbReference type="InterPro" id="IPR006667">
    <property type="entry name" value="SLC41_membr_dom"/>
</dbReference>
<evidence type="ECO:0000256" key="3">
    <source>
        <dbReference type="ARBA" id="ARBA00022448"/>
    </source>
</evidence>
<dbReference type="InterPro" id="IPR038076">
    <property type="entry name" value="MgtE_N_sf"/>
</dbReference>